<dbReference type="InterPro" id="IPR000515">
    <property type="entry name" value="MetI-like"/>
</dbReference>
<dbReference type="Proteomes" id="UP000318509">
    <property type="component" value="Unassembled WGS sequence"/>
</dbReference>
<dbReference type="Pfam" id="PF00528">
    <property type="entry name" value="BPD_transp_1"/>
    <property type="match status" value="1"/>
</dbReference>
<feature type="domain" description="ABC transmembrane type-1" evidence="8">
    <location>
        <begin position="95"/>
        <end position="324"/>
    </location>
</feature>
<sequence>MSRYILRRGITLMPILLGVSAAAFLMIHLIPGDPATVYLGEHASPESIKRVQHEFGLDRPLPIQYGIYLWRAIQGDLGDSLETHRKVIVEFLPRFPATIELSLGAITVALLVGVPIGLLSAARPNSLLDRAGMFVALTGVSLPVFWLGLMLVYVFSVYFHTLPTAGQLGINYSLTPVTRIDILDGLLTGNFPAALDALRHLILPSVTLSSYSTAIIARMTRASMLDALHQDYIRTARAKGLAGRPVIIGHGLRNALLPIVTVIGLQVGFLLTGAILTETIFSWPGVGRFMYDSILFRDYPVILGGILLFSLVFVLVNLCVDVLYAFLDPRIRYA</sequence>
<dbReference type="EMBL" id="VBAK01000105">
    <property type="protein sequence ID" value="TMI91082.1"/>
    <property type="molecule type" value="Genomic_DNA"/>
</dbReference>
<evidence type="ECO:0000256" key="1">
    <source>
        <dbReference type="ARBA" id="ARBA00004651"/>
    </source>
</evidence>
<feature type="transmembrane region" description="Helical" evidence="7">
    <location>
        <begin position="197"/>
        <end position="217"/>
    </location>
</feature>
<evidence type="ECO:0000313" key="10">
    <source>
        <dbReference type="Proteomes" id="UP000318509"/>
    </source>
</evidence>
<keyword evidence="6 7" id="KW-0472">Membrane</keyword>
<feature type="transmembrane region" description="Helical" evidence="7">
    <location>
        <begin position="12"/>
        <end position="30"/>
    </location>
</feature>
<dbReference type="GO" id="GO:0055085">
    <property type="term" value="P:transmembrane transport"/>
    <property type="evidence" value="ECO:0007669"/>
    <property type="project" value="InterPro"/>
</dbReference>
<evidence type="ECO:0000313" key="9">
    <source>
        <dbReference type="EMBL" id="TMI91082.1"/>
    </source>
</evidence>
<accession>A0A537K6D1</accession>
<evidence type="ECO:0000256" key="4">
    <source>
        <dbReference type="ARBA" id="ARBA00022692"/>
    </source>
</evidence>
<comment type="caution">
    <text evidence="9">The sequence shown here is derived from an EMBL/GenBank/DDBJ whole genome shotgun (WGS) entry which is preliminary data.</text>
</comment>
<dbReference type="Pfam" id="PF19300">
    <property type="entry name" value="BPD_transp_1_N"/>
    <property type="match status" value="1"/>
</dbReference>
<feature type="transmembrane region" description="Helical" evidence="7">
    <location>
        <begin position="301"/>
        <end position="327"/>
    </location>
</feature>
<dbReference type="InterPro" id="IPR045621">
    <property type="entry name" value="BPD_transp_1_N"/>
</dbReference>
<dbReference type="PANTHER" id="PTHR43163:SF6">
    <property type="entry name" value="DIPEPTIDE TRANSPORT SYSTEM PERMEASE PROTEIN DPPB-RELATED"/>
    <property type="match status" value="1"/>
</dbReference>
<dbReference type="PANTHER" id="PTHR43163">
    <property type="entry name" value="DIPEPTIDE TRANSPORT SYSTEM PERMEASE PROTEIN DPPB-RELATED"/>
    <property type="match status" value="1"/>
</dbReference>
<name>A0A537K6D1_9BACT</name>
<reference evidence="9 10" key="1">
    <citation type="journal article" date="2019" name="Nat. Microbiol.">
        <title>Mediterranean grassland soil C-N compound turnover is dependent on rainfall and depth, and is mediated by genomically divergent microorganisms.</title>
        <authorList>
            <person name="Diamond S."/>
            <person name="Andeer P.F."/>
            <person name="Li Z."/>
            <person name="Crits-Christoph A."/>
            <person name="Burstein D."/>
            <person name="Anantharaman K."/>
            <person name="Lane K.R."/>
            <person name="Thomas B.C."/>
            <person name="Pan C."/>
            <person name="Northen T.R."/>
            <person name="Banfield J.F."/>
        </authorList>
    </citation>
    <scope>NUCLEOTIDE SEQUENCE [LARGE SCALE GENOMIC DNA]</scope>
    <source>
        <strain evidence="9">NP_3</strain>
    </source>
</reference>
<dbReference type="Gene3D" id="1.10.3720.10">
    <property type="entry name" value="MetI-like"/>
    <property type="match status" value="1"/>
</dbReference>
<keyword evidence="4 7" id="KW-0812">Transmembrane</keyword>
<feature type="transmembrane region" description="Helical" evidence="7">
    <location>
        <begin position="255"/>
        <end position="281"/>
    </location>
</feature>
<keyword evidence="5 7" id="KW-1133">Transmembrane helix</keyword>
<dbReference type="PROSITE" id="PS50928">
    <property type="entry name" value="ABC_TM1"/>
    <property type="match status" value="1"/>
</dbReference>
<organism evidence="9 10">
    <name type="scientific">Candidatus Segetimicrobium genomatis</name>
    <dbReference type="NCBI Taxonomy" id="2569760"/>
    <lineage>
        <taxon>Bacteria</taxon>
        <taxon>Bacillati</taxon>
        <taxon>Candidatus Sysuimicrobiota</taxon>
        <taxon>Candidatus Sysuimicrobiia</taxon>
        <taxon>Candidatus Sysuimicrobiales</taxon>
        <taxon>Candidatus Segetimicrobiaceae</taxon>
        <taxon>Candidatus Segetimicrobium</taxon>
    </lineage>
</organism>
<evidence type="ECO:0000259" key="8">
    <source>
        <dbReference type="PROSITE" id="PS50928"/>
    </source>
</evidence>
<evidence type="ECO:0000256" key="2">
    <source>
        <dbReference type="ARBA" id="ARBA00022448"/>
    </source>
</evidence>
<protein>
    <submittedName>
        <fullName evidence="9">ABC transporter permease</fullName>
    </submittedName>
</protein>
<comment type="similarity">
    <text evidence="7">Belongs to the binding-protein-dependent transport system permease family.</text>
</comment>
<keyword evidence="2 7" id="KW-0813">Transport</keyword>
<dbReference type="GO" id="GO:0005886">
    <property type="term" value="C:plasma membrane"/>
    <property type="evidence" value="ECO:0007669"/>
    <property type="project" value="UniProtKB-SubCell"/>
</dbReference>
<dbReference type="SUPFAM" id="SSF161098">
    <property type="entry name" value="MetI-like"/>
    <property type="match status" value="1"/>
</dbReference>
<comment type="subcellular location">
    <subcellularLocation>
        <location evidence="1 7">Cell membrane</location>
        <topology evidence="1 7">Multi-pass membrane protein</topology>
    </subcellularLocation>
</comment>
<evidence type="ECO:0000256" key="7">
    <source>
        <dbReference type="RuleBase" id="RU363032"/>
    </source>
</evidence>
<dbReference type="AlphaFoldDB" id="A0A537K6D1"/>
<proteinExistence type="inferred from homology"/>
<evidence type="ECO:0000256" key="3">
    <source>
        <dbReference type="ARBA" id="ARBA00022475"/>
    </source>
</evidence>
<feature type="transmembrane region" description="Helical" evidence="7">
    <location>
        <begin position="101"/>
        <end position="122"/>
    </location>
</feature>
<dbReference type="InterPro" id="IPR035906">
    <property type="entry name" value="MetI-like_sf"/>
</dbReference>
<evidence type="ECO:0000256" key="6">
    <source>
        <dbReference type="ARBA" id="ARBA00023136"/>
    </source>
</evidence>
<feature type="transmembrane region" description="Helical" evidence="7">
    <location>
        <begin position="134"/>
        <end position="159"/>
    </location>
</feature>
<keyword evidence="3" id="KW-1003">Cell membrane</keyword>
<evidence type="ECO:0000256" key="5">
    <source>
        <dbReference type="ARBA" id="ARBA00022989"/>
    </source>
</evidence>
<gene>
    <name evidence="9" type="ORF">E6H00_05215</name>
</gene>
<dbReference type="CDD" id="cd06261">
    <property type="entry name" value="TM_PBP2"/>
    <property type="match status" value="1"/>
</dbReference>